<dbReference type="RefSeq" id="XP_014482526.1">
    <property type="nucleotide sequence ID" value="XM_014627040.1"/>
</dbReference>
<dbReference type="PANTHER" id="PTHR14324">
    <property type="entry name" value="CONDENSIN-2 COMPLEX SUBUNIT H2"/>
    <property type="match status" value="1"/>
</dbReference>
<dbReference type="GO" id="GO:0003682">
    <property type="term" value="F:chromatin binding"/>
    <property type="evidence" value="ECO:0007669"/>
    <property type="project" value="TreeGrafter"/>
</dbReference>
<feature type="region of interest" description="Disordered" evidence="1">
    <location>
        <begin position="357"/>
        <end position="408"/>
    </location>
</feature>
<evidence type="ECO:0000256" key="1">
    <source>
        <dbReference type="SAM" id="MobiDB-lite"/>
    </source>
</evidence>
<feature type="compositionally biased region" description="Basic and acidic residues" evidence="1">
    <location>
        <begin position="366"/>
        <end position="376"/>
    </location>
</feature>
<dbReference type="GO" id="GO:0010032">
    <property type="term" value="P:meiotic chromosome condensation"/>
    <property type="evidence" value="ECO:0007669"/>
    <property type="project" value="TreeGrafter"/>
</dbReference>
<keyword evidence="3" id="KW-1185">Reference proteome</keyword>
<dbReference type="RefSeq" id="XP_014482525.1">
    <property type="nucleotide sequence ID" value="XM_014627039.1"/>
</dbReference>
<dbReference type="GO" id="GO:0005634">
    <property type="term" value="C:nucleus"/>
    <property type="evidence" value="ECO:0007669"/>
    <property type="project" value="TreeGrafter"/>
</dbReference>
<evidence type="ECO:0000313" key="7">
    <source>
        <dbReference type="RefSeq" id="XP_014482526.1"/>
    </source>
</evidence>
<dbReference type="AlphaFoldDB" id="A0A6P3XVE9"/>
<dbReference type="InterPro" id="IPR031737">
    <property type="entry name" value="CNDH2_C"/>
</dbReference>
<feature type="region of interest" description="Disordered" evidence="1">
    <location>
        <begin position="488"/>
        <end position="514"/>
    </location>
</feature>
<dbReference type="RefSeq" id="XP_014482524.1">
    <property type="nucleotide sequence ID" value="XM_014627038.1"/>
</dbReference>
<feature type="compositionally biased region" description="Polar residues" evidence="1">
    <location>
        <begin position="200"/>
        <end position="230"/>
    </location>
</feature>
<dbReference type="GO" id="GO:0000796">
    <property type="term" value="C:condensin complex"/>
    <property type="evidence" value="ECO:0007669"/>
    <property type="project" value="TreeGrafter"/>
</dbReference>
<dbReference type="RefSeq" id="XP_014482523.1">
    <property type="nucleotide sequence ID" value="XM_014627037.1"/>
</dbReference>
<proteinExistence type="predicted"/>
<dbReference type="Proteomes" id="UP000515204">
    <property type="component" value="Unplaced"/>
</dbReference>
<reference evidence="4 5" key="1">
    <citation type="submission" date="2025-04" db="UniProtKB">
        <authorList>
            <consortium name="RefSeq"/>
        </authorList>
    </citation>
    <scope>IDENTIFICATION</scope>
</reference>
<feature type="compositionally biased region" description="Low complexity" evidence="1">
    <location>
        <begin position="301"/>
        <end position="326"/>
    </location>
</feature>
<evidence type="ECO:0000313" key="5">
    <source>
        <dbReference type="RefSeq" id="XP_014482524.1"/>
    </source>
</evidence>
<dbReference type="InterPro" id="IPR023093">
    <property type="entry name" value="ScpA-like_C"/>
</dbReference>
<dbReference type="KEGG" id="dqu:106748483"/>
<dbReference type="InterPro" id="IPR031739">
    <property type="entry name" value="Ncaph2"/>
</dbReference>
<evidence type="ECO:0000313" key="4">
    <source>
        <dbReference type="RefSeq" id="XP_014482523.1"/>
    </source>
</evidence>
<feature type="compositionally biased region" description="Polar residues" evidence="1">
    <location>
        <begin position="280"/>
        <end position="292"/>
    </location>
</feature>
<dbReference type="GO" id="GO:0051306">
    <property type="term" value="P:mitotic sister chromatid separation"/>
    <property type="evidence" value="ECO:0007669"/>
    <property type="project" value="TreeGrafter"/>
</dbReference>
<dbReference type="PANTHER" id="PTHR14324:SF3">
    <property type="entry name" value="CONDENSIN-2 COMPLEX SUBUNIT H2"/>
    <property type="match status" value="1"/>
</dbReference>
<evidence type="ECO:0000259" key="2">
    <source>
        <dbReference type="Pfam" id="PF16858"/>
    </source>
</evidence>
<organism evidence="3 6">
    <name type="scientific">Dinoponera quadriceps</name>
    <name type="common">South American ant</name>
    <dbReference type="NCBI Taxonomy" id="609295"/>
    <lineage>
        <taxon>Eukaryota</taxon>
        <taxon>Metazoa</taxon>
        <taxon>Ecdysozoa</taxon>
        <taxon>Arthropoda</taxon>
        <taxon>Hexapoda</taxon>
        <taxon>Insecta</taxon>
        <taxon>Pterygota</taxon>
        <taxon>Neoptera</taxon>
        <taxon>Endopterygota</taxon>
        <taxon>Hymenoptera</taxon>
        <taxon>Apocrita</taxon>
        <taxon>Aculeata</taxon>
        <taxon>Formicoidea</taxon>
        <taxon>Formicidae</taxon>
        <taxon>Ponerinae</taxon>
        <taxon>Ponerini</taxon>
        <taxon>Dinoponera</taxon>
    </lineage>
</organism>
<protein>
    <submittedName>
        <fullName evidence="4 5">Uncharacterized protein DDB_G0288805-like isoform X1</fullName>
    </submittedName>
</protein>
<feature type="compositionally biased region" description="Basic residues" evidence="1">
    <location>
        <begin position="380"/>
        <end position="399"/>
    </location>
</feature>
<dbReference type="Gene3D" id="1.10.10.580">
    <property type="entry name" value="Structural maintenance of chromosome 1. Chain E"/>
    <property type="match status" value="1"/>
</dbReference>
<accession>A0A6P3XVE9</accession>
<dbReference type="OrthoDB" id="10038475at2759"/>
<evidence type="ECO:0000313" key="6">
    <source>
        <dbReference type="RefSeq" id="XP_014482525.1"/>
    </source>
</evidence>
<name>A0A6P3XVE9_DINQU</name>
<dbReference type="Pfam" id="PF16858">
    <property type="entry name" value="CNDH2_C"/>
    <property type="match status" value="1"/>
</dbReference>
<gene>
    <name evidence="4 5 6 7" type="primary">LOC106748483</name>
</gene>
<evidence type="ECO:0000313" key="3">
    <source>
        <dbReference type="Proteomes" id="UP000515204"/>
    </source>
</evidence>
<dbReference type="GeneID" id="106748483"/>
<feature type="compositionally biased region" description="Acidic residues" evidence="1">
    <location>
        <begin position="231"/>
        <end position="241"/>
    </location>
</feature>
<sequence>MVTLQDFSTELTSPIKKLADWKYPFSEALETYYSLFKTASDKDFVKAGLVLQNSMTVYVHRVDCLWNKTTCIRNIFLEHEQEETARKAIGKKRDRRTNLDFENFQIIDFTQEVDRNIDIKKNNVMQDGVKTKNRCFTQLEKSVAQSIPIDIYDINGEIIGKKYDFRCNQNISMNGVLVDEFVAQDFDLNSDDRLQRKSPAPSSNCSLNESLECSPNPTVHDSSEKNISSDVESERDYDDSPGEVSELVSSFDSSKNLSLSSNSMSFGSSADNSQEIDAADTTNGSQCTSLSDTKLPDNTVDSTSLSDENNSNSSNNNNGTNVDGDLLDGSIKSISSRERFPIFYYLQHRPRLTIKMSIDPTSLDNTNERKSPKDKNNSPAKRHKYRARTKTTLSKRKQKPTTTTPTKKKRVVKNLLEEFEKRKHSPLDRPSMFQKNLNTCMKHIRKHDPLRYDHLTNEAFDLLGFQLHVESRDDANNNITMTLTDDEMSDLHSSNSASPVHESPASPWHESPRDQVFRSDSSNFLPENIEEWHEFLQPKLLEAERRSMFCIRPYASKIMNCLRASDRRKINFSEVIQNENAKDVARYFLASLTLASSQNMYLNMKDLGHDVEIVLPQEDRSSSFNGHQADSHD</sequence>
<feature type="region of interest" description="Disordered" evidence="1">
    <location>
        <begin position="192"/>
        <end position="249"/>
    </location>
</feature>
<feature type="compositionally biased region" description="Low complexity" evidence="1">
    <location>
        <begin position="262"/>
        <end position="273"/>
    </location>
</feature>
<feature type="region of interest" description="Disordered" evidence="1">
    <location>
        <begin position="262"/>
        <end position="326"/>
    </location>
</feature>
<feature type="domain" description="Condensin-2 complex subunit H2 C-terminal" evidence="2">
    <location>
        <begin position="525"/>
        <end position="606"/>
    </location>
</feature>